<accession>A0A948TFX7</accession>
<dbReference type="PANTHER" id="PTHR43267">
    <property type="entry name" value="TRNA THREONYLCARBAMOYLADENOSINE DEHYDRATASE"/>
    <property type="match status" value="1"/>
</dbReference>
<organism evidence="2 3">
    <name type="scientific">Candidatus Anaerobiospirillum pullicola</name>
    <dbReference type="NCBI Taxonomy" id="2838451"/>
    <lineage>
        <taxon>Bacteria</taxon>
        <taxon>Pseudomonadati</taxon>
        <taxon>Pseudomonadota</taxon>
        <taxon>Gammaproteobacteria</taxon>
        <taxon>Aeromonadales</taxon>
        <taxon>Succinivibrionaceae</taxon>
        <taxon>Anaerobiospirillum</taxon>
    </lineage>
</organism>
<protein>
    <submittedName>
        <fullName evidence="2">ThiF family adenylyltransferase</fullName>
    </submittedName>
</protein>
<name>A0A948TFX7_9GAMM</name>
<dbReference type="PANTHER" id="PTHR43267:SF1">
    <property type="entry name" value="TRNA THREONYLCARBAMOYLADENOSINE DEHYDRATASE"/>
    <property type="match status" value="1"/>
</dbReference>
<dbReference type="Gene3D" id="3.40.50.720">
    <property type="entry name" value="NAD(P)-binding Rossmann-like Domain"/>
    <property type="match status" value="2"/>
</dbReference>
<dbReference type="Pfam" id="PF00899">
    <property type="entry name" value="ThiF"/>
    <property type="match status" value="1"/>
</dbReference>
<dbReference type="InterPro" id="IPR035985">
    <property type="entry name" value="Ubiquitin-activating_enz"/>
</dbReference>
<dbReference type="GO" id="GO:0016779">
    <property type="term" value="F:nucleotidyltransferase activity"/>
    <property type="evidence" value="ECO:0007669"/>
    <property type="project" value="UniProtKB-KW"/>
</dbReference>
<dbReference type="AlphaFoldDB" id="A0A948TFX7"/>
<feature type="domain" description="THIF-type NAD/FAD binding fold" evidence="1">
    <location>
        <begin position="36"/>
        <end position="139"/>
    </location>
</feature>
<dbReference type="GO" id="GO:0061504">
    <property type="term" value="P:cyclic threonylcarbamoyladenosine biosynthetic process"/>
    <property type="evidence" value="ECO:0007669"/>
    <property type="project" value="TreeGrafter"/>
</dbReference>
<proteinExistence type="predicted"/>
<dbReference type="Proteomes" id="UP000733611">
    <property type="component" value="Unassembled WGS sequence"/>
</dbReference>
<gene>
    <name evidence="2" type="ORF">H9847_04880</name>
</gene>
<evidence type="ECO:0000259" key="1">
    <source>
        <dbReference type="Pfam" id="PF00899"/>
    </source>
</evidence>
<sequence>MTPDQQQLLHTTYHHFFALSPDAQRLQLERFKGICALYGYEGFLRLQNAHLVLLGTGGVGSWVAECAARTGVGTISLVDFDTIELSNTNRQLHTLNSTLGQSKAETLAKRLRDINPFIHVTPYTVQLTKDNAAQLLAQFIGSTEEALLHAQESDLHAIPAPEDLAQGKREVLYSKLTAALQGAPVSVLQGAPVPALQGVNASAAPDTAPSSSTTKAHSYQQPAGIAPNIYAVDAIDDLWAKATCVNLLHRAHIPVVTSGGAGGRIDPTQVHLGDVATATGDQLMKRLRTELRRNYGYPKGEETMASHLQKKQVPDHKLRFNILCSYSTEEPQHAPQANATGLTPAQWGESEAPALPSFGAAMCVTATAGLHLASVIIRWIVG</sequence>
<evidence type="ECO:0000313" key="2">
    <source>
        <dbReference type="EMBL" id="MBU3844189.1"/>
    </source>
</evidence>
<dbReference type="EMBL" id="JAHLFE010000096">
    <property type="protein sequence ID" value="MBU3844189.1"/>
    <property type="molecule type" value="Genomic_DNA"/>
</dbReference>
<keyword evidence="2" id="KW-0808">Transferase</keyword>
<comment type="caution">
    <text evidence="2">The sequence shown here is derived from an EMBL/GenBank/DDBJ whole genome shotgun (WGS) entry which is preliminary data.</text>
</comment>
<dbReference type="InterPro" id="IPR045886">
    <property type="entry name" value="ThiF/MoeB/HesA"/>
</dbReference>
<keyword evidence="2" id="KW-0548">Nucleotidyltransferase</keyword>
<dbReference type="GO" id="GO:0008641">
    <property type="term" value="F:ubiquitin-like modifier activating enzyme activity"/>
    <property type="evidence" value="ECO:0007669"/>
    <property type="project" value="InterPro"/>
</dbReference>
<evidence type="ECO:0000313" key="3">
    <source>
        <dbReference type="Proteomes" id="UP000733611"/>
    </source>
</evidence>
<dbReference type="SUPFAM" id="SSF69572">
    <property type="entry name" value="Activating enzymes of the ubiquitin-like proteins"/>
    <property type="match status" value="2"/>
</dbReference>
<dbReference type="GO" id="GO:0061503">
    <property type="term" value="F:tRNA threonylcarbamoyladenosine dehydratase"/>
    <property type="evidence" value="ECO:0007669"/>
    <property type="project" value="TreeGrafter"/>
</dbReference>
<reference evidence="2" key="1">
    <citation type="journal article" date="2021" name="PeerJ">
        <title>Extensive microbial diversity within the chicken gut microbiome revealed by metagenomics and culture.</title>
        <authorList>
            <person name="Gilroy R."/>
            <person name="Ravi A."/>
            <person name="Getino M."/>
            <person name="Pursley I."/>
            <person name="Horton D.L."/>
            <person name="Alikhan N.F."/>
            <person name="Baker D."/>
            <person name="Gharbi K."/>
            <person name="Hall N."/>
            <person name="Watson M."/>
            <person name="Adriaenssens E.M."/>
            <person name="Foster-Nyarko E."/>
            <person name="Jarju S."/>
            <person name="Secka A."/>
            <person name="Antonio M."/>
            <person name="Oren A."/>
            <person name="Chaudhuri R.R."/>
            <person name="La Ragione R."/>
            <person name="Hildebrand F."/>
            <person name="Pallen M.J."/>
        </authorList>
    </citation>
    <scope>NUCLEOTIDE SEQUENCE</scope>
    <source>
        <strain evidence="2">378</strain>
    </source>
</reference>
<dbReference type="InterPro" id="IPR000594">
    <property type="entry name" value="ThiF_NAD_FAD-bd"/>
</dbReference>
<reference evidence="2" key="2">
    <citation type="submission" date="2021-04" db="EMBL/GenBank/DDBJ databases">
        <authorList>
            <person name="Gilroy R."/>
        </authorList>
    </citation>
    <scope>NUCLEOTIDE SEQUENCE</scope>
    <source>
        <strain evidence="2">378</strain>
    </source>
</reference>